<protein>
    <recommendedName>
        <fullName evidence="2">Bacterial transcription activator effector binding domain-containing protein</fullName>
    </recommendedName>
</protein>
<dbReference type="InterPro" id="IPR011256">
    <property type="entry name" value="Reg_factor_effector_dom_sf"/>
</dbReference>
<dbReference type="SUPFAM" id="SSF55136">
    <property type="entry name" value="Probable bacterial effector-binding domain"/>
    <property type="match status" value="1"/>
</dbReference>
<gene>
    <name evidence="1" type="ORF">METZ01_LOCUS207328</name>
</gene>
<dbReference type="Gene3D" id="3.20.80.10">
    <property type="entry name" value="Regulatory factor, effector binding domain"/>
    <property type="match status" value="1"/>
</dbReference>
<reference evidence="1" key="1">
    <citation type="submission" date="2018-05" db="EMBL/GenBank/DDBJ databases">
        <authorList>
            <person name="Lanie J.A."/>
            <person name="Ng W.-L."/>
            <person name="Kazmierczak K.M."/>
            <person name="Andrzejewski T.M."/>
            <person name="Davidsen T.M."/>
            <person name="Wayne K.J."/>
            <person name="Tettelin H."/>
            <person name="Glass J.I."/>
            <person name="Rusch D."/>
            <person name="Podicherti R."/>
            <person name="Tsui H.-C.T."/>
            <person name="Winkler M.E."/>
        </authorList>
    </citation>
    <scope>NUCLEOTIDE SEQUENCE</scope>
</reference>
<dbReference type="EMBL" id="UINC01046442">
    <property type="protein sequence ID" value="SVB54474.1"/>
    <property type="molecule type" value="Genomic_DNA"/>
</dbReference>
<name>A0A382EWH5_9ZZZZ</name>
<dbReference type="InterPro" id="IPR006917">
    <property type="entry name" value="SOUL_heme-bd"/>
</dbReference>
<sequence length="198" mass="22563">MHKMTIILILSIVLLLSINMTRGYANTTLETPEYELIRKDGQFEIRQYKPMIVAGTLVQTGYKKATYTGFRKIANYIFGGNEKTLEIAMTAPVISNSPVDVESAYEVIFIMPSVYTLDDLPEPNNSNVELSQRDLGKVASIVFGGWATETRAEYFHNRLMEWLGDQQLNPDGKYMVAQYNSPWMLPPFRKNEILVPIK</sequence>
<accession>A0A382EWH5</accession>
<dbReference type="AlphaFoldDB" id="A0A382EWH5"/>
<dbReference type="PANTHER" id="PTHR11220:SF1">
    <property type="entry name" value="HEME-BINDING PROTEIN 2"/>
    <property type="match status" value="1"/>
</dbReference>
<dbReference type="PANTHER" id="PTHR11220">
    <property type="entry name" value="HEME-BINDING PROTEIN-RELATED"/>
    <property type="match status" value="1"/>
</dbReference>
<evidence type="ECO:0008006" key="2">
    <source>
        <dbReference type="Google" id="ProtNLM"/>
    </source>
</evidence>
<dbReference type="Pfam" id="PF04832">
    <property type="entry name" value="SOUL"/>
    <property type="match status" value="1"/>
</dbReference>
<organism evidence="1">
    <name type="scientific">marine metagenome</name>
    <dbReference type="NCBI Taxonomy" id="408172"/>
    <lineage>
        <taxon>unclassified sequences</taxon>
        <taxon>metagenomes</taxon>
        <taxon>ecological metagenomes</taxon>
    </lineage>
</organism>
<proteinExistence type="predicted"/>
<evidence type="ECO:0000313" key="1">
    <source>
        <dbReference type="EMBL" id="SVB54474.1"/>
    </source>
</evidence>